<evidence type="ECO:0000256" key="1">
    <source>
        <dbReference type="SAM" id="MobiDB-lite"/>
    </source>
</evidence>
<comment type="caution">
    <text evidence="2">The sequence shown here is derived from an EMBL/GenBank/DDBJ whole genome shotgun (WGS) entry which is preliminary data.</text>
</comment>
<evidence type="ECO:0000313" key="3">
    <source>
        <dbReference type="Proteomes" id="UP000298327"/>
    </source>
</evidence>
<feature type="compositionally biased region" description="Basic and acidic residues" evidence="1">
    <location>
        <begin position="134"/>
        <end position="146"/>
    </location>
</feature>
<evidence type="ECO:0000313" key="2">
    <source>
        <dbReference type="EMBL" id="TFY52514.1"/>
    </source>
</evidence>
<dbReference type="Proteomes" id="UP000298327">
    <property type="component" value="Unassembled WGS sequence"/>
</dbReference>
<accession>A0A4Y9XQD3</accession>
<reference evidence="2 3" key="1">
    <citation type="submission" date="2019-02" db="EMBL/GenBank/DDBJ databases">
        <title>Genome sequencing of the rare red list fungi Dentipellis fragilis.</title>
        <authorList>
            <person name="Buettner E."/>
            <person name="Kellner H."/>
        </authorList>
    </citation>
    <scope>NUCLEOTIDE SEQUENCE [LARGE SCALE GENOMIC DNA]</scope>
    <source>
        <strain evidence="2 3">DSM 105465</strain>
    </source>
</reference>
<feature type="region of interest" description="Disordered" evidence="1">
    <location>
        <begin position="1"/>
        <end position="22"/>
    </location>
</feature>
<dbReference type="EMBL" id="SEOQ01001292">
    <property type="protein sequence ID" value="TFY52514.1"/>
    <property type="molecule type" value="Genomic_DNA"/>
</dbReference>
<sequence>MRVLLDLRVPPHPSSPHYSPPASTSDHYLYLQHLGLSLRLCCTSLALDIAASGAVLRFGNTQYLNDLQSSAQIRSDPRTITNHTRSHGPIASDNRHPASAARYSTARLGTPWQNASSQYEHGVDTRSGPPWRRHGAETRPSRRETADTTEEDAQYEHQERLAPYSRHIFGVAKTWKGDERNEKERKAKEREEKDKEEQEKRKQKKKQENKRREEKRHTKRKRETLAAQFSQTSNKRVLRNRTRQYAGSSSAPRASGYDSEEMNWDRKSWEDDLPIEDGDRKSDPDFKYAYKIHAALQEISPMDEMSVILNAGSGSGGRIQPDTVTVGTLVLGVLRARQRDRGRWRITKMPQALDPLTSRSRLDKIPYEQVARARDRYKPSRDVESGV</sequence>
<organism evidence="2 3">
    <name type="scientific">Dentipellis fragilis</name>
    <dbReference type="NCBI Taxonomy" id="205917"/>
    <lineage>
        <taxon>Eukaryota</taxon>
        <taxon>Fungi</taxon>
        <taxon>Dikarya</taxon>
        <taxon>Basidiomycota</taxon>
        <taxon>Agaricomycotina</taxon>
        <taxon>Agaricomycetes</taxon>
        <taxon>Russulales</taxon>
        <taxon>Hericiaceae</taxon>
        <taxon>Dentipellis</taxon>
    </lineage>
</organism>
<proteinExistence type="predicted"/>
<protein>
    <submittedName>
        <fullName evidence="2">Uncharacterized protein</fullName>
    </submittedName>
</protein>
<keyword evidence="3" id="KW-1185">Reference proteome</keyword>
<feature type="compositionally biased region" description="Polar residues" evidence="1">
    <location>
        <begin position="243"/>
        <end position="252"/>
    </location>
</feature>
<feature type="region of interest" description="Disordered" evidence="1">
    <location>
        <begin position="177"/>
        <end position="263"/>
    </location>
</feature>
<gene>
    <name evidence="2" type="ORF">EVG20_g10513</name>
</gene>
<feature type="region of interest" description="Disordered" evidence="1">
    <location>
        <begin position="79"/>
        <end position="164"/>
    </location>
</feature>
<name>A0A4Y9XQD3_9AGAM</name>
<feature type="compositionally biased region" description="Basic and acidic residues" evidence="1">
    <location>
        <begin position="177"/>
        <end position="200"/>
    </location>
</feature>
<dbReference type="AlphaFoldDB" id="A0A4Y9XQD3"/>